<dbReference type="GO" id="GO:0042597">
    <property type="term" value="C:periplasmic space"/>
    <property type="evidence" value="ECO:0007669"/>
    <property type="project" value="InterPro"/>
</dbReference>
<dbReference type="Pfam" id="PF04069">
    <property type="entry name" value="OpuAC"/>
    <property type="match status" value="1"/>
</dbReference>
<keyword evidence="1" id="KW-0732">Signal</keyword>
<gene>
    <name evidence="3" type="ORF">PMYSY11_0862</name>
</gene>
<dbReference type="InterPro" id="IPR017783">
    <property type="entry name" value="ABC_choline_sub-bd"/>
</dbReference>
<dbReference type="GO" id="GO:0015871">
    <property type="term" value="P:choline transport"/>
    <property type="evidence" value="ECO:0007669"/>
    <property type="project" value="InterPro"/>
</dbReference>
<organism evidence="3">
    <name type="scientific">Pseudomonas marincola</name>
    <dbReference type="NCBI Taxonomy" id="437900"/>
    <lineage>
        <taxon>Bacteria</taxon>
        <taxon>Pseudomonadati</taxon>
        <taxon>Pseudomonadota</taxon>
        <taxon>Gammaproteobacteria</taxon>
        <taxon>Pseudomonadales</taxon>
        <taxon>Pseudomonadaceae</taxon>
        <taxon>Pseudomonas</taxon>
    </lineage>
</organism>
<feature type="signal peptide" evidence="1">
    <location>
        <begin position="1"/>
        <end position="25"/>
    </location>
</feature>
<dbReference type="InterPro" id="IPR007210">
    <property type="entry name" value="ABC_Gly_betaine_transp_sub-bd"/>
</dbReference>
<dbReference type="EMBL" id="LR215729">
    <property type="protein sequence ID" value="VEV95909.1"/>
    <property type="molecule type" value="Genomic_DNA"/>
</dbReference>
<feature type="domain" description="ABC-type glycine betaine transport system substrate-binding" evidence="2">
    <location>
        <begin position="32"/>
        <end position="285"/>
    </location>
</feature>
<evidence type="ECO:0000313" key="3">
    <source>
        <dbReference type="EMBL" id="VEV95909.1"/>
    </source>
</evidence>
<dbReference type="CDD" id="cd13640">
    <property type="entry name" value="PBP2_ChoX"/>
    <property type="match status" value="1"/>
</dbReference>
<proteinExistence type="predicted"/>
<dbReference type="AlphaFoldDB" id="A0A653E148"/>
<name>A0A653E148_9PSED</name>
<accession>A0A653E148</accession>
<dbReference type="GO" id="GO:0022857">
    <property type="term" value="F:transmembrane transporter activity"/>
    <property type="evidence" value="ECO:0007669"/>
    <property type="project" value="InterPro"/>
</dbReference>
<sequence length="315" mass="34430">MITTKPFKSLMGCAALILAAGNVQAAEPAQCKNISIGLMSWTDVIATTAVTRTVLERLGYTSKETIAAQQMIYSGMRNKQVDAFMGHWSPSSNAIVGPFVDKGDVQIMPTPNMADGQMTLAVPTWLADKGLKTFADIARFEDELDGRIYGIDPGTNINKRLQQAISDNRFGLKNFKLIESGEAGMLAAVKRANQRKDAIVFIGWKPHPMNIDMDLTYLTGSDGLMGPEEGKATVWTVTRSGYADECPNAYKLLSNIHFTAEQEAEMMVKLLKRGQPMDVAKTFIDEHPELVKSWLAGVTSFAGDESLSLVMNEAP</sequence>
<protein>
    <submittedName>
        <fullName evidence="3">Glycine/betaine ABC transporter substrate-binding protein</fullName>
    </submittedName>
</protein>
<dbReference type="GO" id="GO:0043190">
    <property type="term" value="C:ATP-binding cassette (ABC) transporter complex"/>
    <property type="evidence" value="ECO:0007669"/>
    <property type="project" value="InterPro"/>
</dbReference>
<evidence type="ECO:0000256" key="1">
    <source>
        <dbReference type="SAM" id="SignalP"/>
    </source>
</evidence>
<evidence type="ECO:0000259" key="2">
    <source>
        <dbReference type="Pfam" id="PF04069"/>
    </source>
</evidence>
<reference evidence="3" key="1">
    <citation type="submission" date="2019-02" db="EMBL/GenBank/DDBJ databases">
        <authorList>
            <consortium name="Genoscope - CEA"/>
            <person name="William W."/>
        </authorList>
    </citation>
    <scope>NUCLEOTIDE SEQUENCE [LARGE SCALE GENOMIC DNA]</scope>
    <source>
        <strain evidence="3">YSy11</strain>
    </source>
</reference>
<feature type="chain" id="PRO_5024972292" evidence="1">
    <location>
        <begin position="26"/>
        <end position="315"/>
    </location>
</feature>
<dbReference type="Gene3D" id="3.40.190.10">
    <property type="entry name" value="Periplasmic binding protein-like II"/>
    <property type="match status" value="1"/>
</dbReference>
<dbReference type="Gene3D" id="3.40.190.100">
    <property type="entry name" value="Glycine betaine-binding periplasmic protein, domain 2"/>
    <property type="match status" value="1"/>
</dbReference>
<dbReference type="GO" id="GO:0033265">
    <property type="term" value="F:choline binding"/>
    <property type="evidence" value="ECO:0007669"/>
    <property type="project" value="InterPro"/>
</dbReference>
<dbReference type="SUPFAM" id="SSF53850">
    <property type="entry name" value="Periplasmic binding protein-like II"/>
    <property type="match status" value="1"/>
</dbReference>